<comment type="caution">
    <text evidence="3">The sequence shown here is derived from an EMBL/GenBank/DDBJ whole genome shotgun (WGS) entry which is preliminary data.</text>
</comment>
<dbReference type="Proteomes" id="UP001606302">
    <property type="component" value="Unassembled WGS sequence"/>
</dbReference>
<dbReference type="EMBL" id="JBIGHX010000005">
    <property type="protein sequence ID" value="MFG6463189.1"/>
    <property type="molecule type" value="Genomic_DNA"/>
</dbReference>
<dbReference type="Gene3D" id="2.60.40.10">
    <property type="entry name" value="Immunoglobulins"/>
    <property type="match status" value="1"/>
</dbReference>
<gene>
    <name evidence="3" type="ORF">ACG04Q_16580</name>
</gene>
<feature type="region of interest" description="Disordered" evidence="1">
    <location>
        <begin position="124"/>
        <end position="144"/>
    </location>
</feature>
<dbReference type="RefSeq" id="WP_394512103.1">
    <property type="nucleotide sequence ID" value="NZ_JBIGHX010000005.1"/>
</dbReference>
<feature type="chain" id="PRO_5047149233" description="Fibronectin type-III domain-containing protein" evidence="2">
    <location>
        <begin position="20"/>
        <end position="564"/>
    </location>
</feature>
<evidence type="ECO:0000256" key="2">
    <source>
        <dbReference type="SAM" id="SignalP"/>
    </source>
</evidence>
<reference evidence="3 4" key="1">
    <citation type="submission" date="2024-08" db="EMBL/GenBank/DDBJ databases">
        <authorList>
            <person name="Lu H."/>
        </authorList>
    </citation>
    <scope>NUCLEOTIDE SEQUENCE [LARGE SCALE GENOMIC DNA]</scope>
    <source>
        <strain evidence="3 4">DXS20W</strain>
    </source>
</reference>
<keyword evidence="2" id="KW-0732">Signal</keyword>
<protein>
    <recommendedName>
        <fullName evidence="5">Fibronectin type-III domain-containing protein</fullName>
    </recommendedName>
</protein>
<evidence type="ECO:0008006" key="5">
    <source>
        <dbReference type="Google" id="ProtNLM"/>
    </source>
</evidence>
<evidence type="ECO:0000313" key="4">
    <source>
        <dbReference type="Proteomes" id="UP001606302"/>
    </source>
</evidence>
<proteinExistence type="predicted"/>
<accession>A0ABW7GMK1</accession>
<keyword evidence="4" id="KW-1185">Reference proteome</keyword>
<dbReference type="PROSITE" id="PS51257">
    <property type="entry name" value="PROKAR_LIPOPROTEIN"/>
    <property type="match status" value="1"/>
</dbReference>
<evidence type="ECO:0000256" key="1">
    <source>
        <dbReference type="SAM" id="MobiDB-lite"/>
    </source>
</evidence>
<dbReference type="InterPro" id="IPR013783">
    <property type="entry name" value="Ig-like_fold"/>
</dbReference>
<feature type="signal peptide" evidence="2">
    <location>
        <begin position="1"/>
        <end position="19"/>
    </location>
</feature>
<sequence>MSLSLRLLAPLCAGVLALAGCGGGGDGGAPSAQPDAPAPLPAAVTMSAAAGSASHVSLSWRGGSTGQTWRLERRAGESGAFTPVADVDSGAGLWMDAGLGADTAYRYRLTRADGSVAATADARTGSDAARVTPAPQPAGDAVPLPFTPDTRRLALADGALALSLPAGAFSQAGTATVQPVSNPLPDGVGTGFALSLPERPAQPLRLSLRYGMNESADDVTSDRLAVQQADGSWWLLPLAARGEGERLLTVDLPVSLWPQAVTAQALQAHQTALPTPTAKLHVVRVKAHKLLPASASVRVLGSQRFVPVSIYTVSDNISCDSPADGDICIPTPVLRDVTMPVRNTKAGYQRQWELQDSTTPAPALGALAAESGSGVVYTAPAQVPATNPLTLRFTSTHVASGRRLVLSAQVRVVEDAWVGELEGSLGVPGAVHRFPTTTRWTLDPGQSTATRRVYLPTSGEARHIYTVSDPVCTHSVSPRQLPLSQADTSGKLVVDESVTPVRYTLELHTHWNSVWSMVCPTGSASSAAAGGYDWDAQGEISAGRIQGLEVVLGGVRSWSLERPQ</sequence>
<name>A0ABW7GMK1_9BURK</name>
<organism evidence="3 4">
    <name type="scientific">Pelomonas lactea</name>
    <dbReference type="NCBI Taxonomy" id="3299030"/>
    <lineage>
        <taxon>Bacteria</taxon>
        <taxon>Pseudomonadati</taxon>
        <taxon>Pseudomonadota</taxon>
        <taxon>Betaproteobacteria</taxon>
        <taxon>Burkholderiales</taxon>
        <taxon>Sphaerotilaceae</taxon>
        <taxon>Roseateles</taxon>
    </lineage>
</organism>
<evidence type="ECO:0000313" key="3">
    <source>
        <dbReference type="EMBL" id="MFG6463189.1"/>
    </source>
</evidence>